<sequence length="73" mass="8524">MAEVTVVRRSGFRSGLGWFRLGSTIDHIIAWVLVQVRFGTAYCRAAMSSLRRTCVLQLRYKMFRMLFLTKFCN</sequence>
<name>A0A9K3J6F9_HELAN</name>
<dbReference type="EMBL" id="MNCJ02000319">
    <property type="protein sequence ID" value="KAF5809294.1"/>
    <property type="molecule type" value="Genomic_DNA"/>
</dbReference>
<organism evidence="1 2">
    <name type="scientific">Helianthus annuus</name>
    <name type="common">Common sunflower</name>
    <dbReference type="NCBI Taxonomy" id="4232"/>
    <lineage>
        <taxon>Eukaryota</taxon>
        <taxon>Viridiplantae</taxon>
        <taxon>Streptophyta</taxon>
        <taxon>Embryophyta</taxon>
        <taxon>Tracheophyta</taxon>
        <taxon>Spermatophyta</taxon>
        <taxon>Magnoliopsida</taxon>
        <taxon>eudicotyledons</taxon>
        <taxon>Gunneridae</taxon>
        <taxon>Pentapetalae</taxon>
        <taxon>asterids</taxon>
        <taxon>campanulids</taxon>
        <taxon>Asterales</taxon>
        <taxon>Asteraceae</taxon>
        <taxon>Asteroideae</taxon>
        <taxon>Heliantheae alliance</taxon>
        <taxon>Heliantheae</taxon>
        <taxon>Helianthus</taxon>
    </lineage>
</organism>
<dbReference type="AlphaFoldDB" id="A0A9K3J6F9"/>
<proteinExistence type="predicted"/>
<dbReference type="Proteomes" id="UP000215914">
    <property type="component" value="Unassembled WGS sequence"/>
</dbReference>
<accession>A0A9K3J6F9</accession>
<keyword evidence="2" id="KW-1185">Reference proteome</keyword>
<reference evidence="1" key="2">
    <citation type="submission" date="2020-06" db="EMBL/GenBank/DDBJ databases">
        <title>Helianthus annuus Genome sequencing and assembly Release 2.</title>
        <authorList>
            <person name="Gouzy J."/>
            <person name="Langlade N."/>
            <person name="Munos S."/>
        </authorList>
    </citation>
    <scope>NUCLEOTIDE SEQUENCE</scope>
    <source>
        <tissue evidence="1">Leaves</tissue>
    </source>
</reference>
<protein>
    <submittedName>
        <fullName evidence="1">Uncharacterized protein</fullName>
    </submittedName>
</protein>
<reference evidence="1" key="1">
    <citation type="journal article" date="2017" name="Nature">
        <title>The sunflower genome provides insights into oil metabolism, flowering and Asterid evolution.</title>
        <authorList>
            <person name="Badouin H."/>
            <person name="Gouzy J."/>
            <person name="Grassa C.J."/>
            <person name="Murat F."/>
            <person name="Staton S.E."/>
            <person name="Cottret L."/>
            <person name="Lelandais-Briere C."/>
            <person name="Owens G.L."/>
            <person name="Carrere S."/>
            <person name="Mayjonade B."/>
            <person name="Legrand L."/>
            <person name="Gill N."/>
            <person name="Kane N.C."/>
            <person name="Bowers J.E."/>
            <person name="Hubner S."/>
            <person name="Bellec A."/>
            <person name="Berard A."/>
            <person name="Berges H."/>
            <person name="Blanchet N."/>
            <person name="Boniface M.C."/>
            <person name="Brunel D."/>
            <person name="Catrice O."/>
            <person name="Chaidir N."/>
            <person name="Claudel C."/>
            <person name="Donnadieu C."/>
            <person name="Faraut T."/>
            <person name="Fievet G."/>
            <person name="Helmstetter N."/>
            <person name="King M."/>
            <person name="Knapp S.J."/>
            <person name="Lai Z."/>
            <person name="Le Paslier M.C."/>
            <person name="Lippi Y."/>
            <person name="Lorenzon L."/>
            <person name="Mandel J.R."/>
            <person name="Marage G."/>
            <person name="Marchand G."/>
            <person name="Marquand E."/>
            <person name="Bret-Mestries E."/>
            <person name="Morien E."/>
            <person name="Nambeesan S."/>
            <person name="Nguyen T."/>
            <person name="Pegot-Espagnet P."/>
            <person name="Pouilly N."/>
            <person name="Raftis F."/>
            <person name="Sallet E."/>
            <person name="Schiex T."/>
            <person name="Thomas J."/>
            <person name="Vandecasteele C."/>
            <person name="Vares D."/>
            <person name="Vear F."/>
            <person name="Vautrin S."/>
            <person name="Crespi M."/>
            <person name="Mangin B."/>
            <person name="Burke J.M."/>
            <person name="Salse J."/>
            <person name="Munos S."/>
            <person name="Vincourt P."/>
            <person name="Rieseberg L.H."/>
            <person name="Langlade N.B."/>
        </authorList>
    </citation>
    <scope>NUCLEOTIDE SEQUENCE</scope>
    <source>
        <tissue evidence="1">Leaves</tissue>
    </source>
</reference>
<comment type="caution">
    <text evidence="1">The sequence shown here is derived from an EMBL/GenBank/DDBJ whole genome shotgun (WGS) entry which is preliminary data.</text>
</comment>
<evidence type="ECO:0000313" key="1">
    <source>
        <dbReference type="EMBL" id="KAF5809294.1"/>
    </source>
</evidence>
<evidence type="ECO:0000313" key="2">
    <source>
        <dbReference type="Proteomes" id="UP000215914"/>
    </source>
</evidence>
<dbReference type="Gramene" id="mRNA:HanXRQr2_Chr04g0155471">
    <property type="protein sequence ID" value="CDS:HanXRQr2_Chr04g0155471.1"/>
    <property type="gene ID" value="HanXRQr2_Chr04g0155471"/>
</dbReference>
<gene>
    <name evidence="1" type="ORF">HanXRQr2_Chr04g0155471</name>
</gene>